<dbReference type="AlphaFoldDB" id="A0A1G2IJ48"/>
<organism evidence="1 2">
    <name type="scientific">Candidatus Staskawiczbacteria bacterium RIFCSPLOWO2_01_FULL_37_25b</name>
    <dbReference type="NCBI Taxonomy" id="1802213"/>
    <lineage>
        <taxon>Bacteria</taxon>
        <taxon>Candidatus Staskawicziibacteriota</taxon>
    </lineage>
</organism>
<protein>
    <recommendedName>
        <fullName evidence="3">FCP1 homology domain-containing protein</fullName>
    </recommendedName>
</protein>
<dbReference type="InterPro" id="IPR050155">
    <property type="entry name" value="HAD-like_hydrolase_sf"/>
</dbReference>
<evidence type="ECO:0000313" key="2">
    <source>
        <dbReference type="Proteomes" id="UP000178826"/>
    </source>
</evidence>
<dbReference type="InterPro" id="IPR023214">
    <property type="entry name" value="HAD_sf"/>
</dbReference>
<dbReference type="InterPro" id="IPR036412">
    <property type="entry name" value="HAD-like_sf"/>
</dbReference>
<evidence type="ECO:0008006" key="3">
    <source>
        <dbReference type="Google" id="ProtNLM"/>
    </source>
</evidence>
<name>A0A1G2IJ48_9BACT</name>
<dbReference type="SUPFAM" id="SSF56784">
    <property type="entry name" value="HAD-like"/>
    <property type="match status" value="1"/>
</dbReference>
<dbReference type="Pfam" id="PF00702">
    <property type="entry name" value="Hydrolase"/>
    <property type="match status" value="1"/>
</dbReference>
<dbReference type="GO" id="GO:0008967">
    <property type="term" value="F:phosphoglycolate phosphatase activity"/>
    <property type="evidence" value="ECO:0007669"/>
    <property type="project" value="TreeGrafter"/>
</dbReference>
<gene>
    <name evidence="1" type="ORF">A2998_01705</name>
</gene>
<reference evidence="1 2" key="1">
    <citation type="journal article" date="2016" name="Nat. Commun.">
        <title>Thousands of microbial genomes shed light on interconnected biogeochemical processes in an aquifer system.</title>
        <authorList>
            <person name="Anantharaman K."/>
            <person name="Brown C.T."/>
            <person name="Hug L.A."/>
            <person name="Sharon I."/>
            <person name="Castelle C.J."/>
            <person name="Probst A.J."/>
            <person name="Thomas B.C."/>
            <person name="Singh A."/>
            <person name="Wilkins M.J."/>
            <person name="Karaoz U."/>
            <person name="Brodie E.L."/>
            <person name="Williams K.H."/>
            <person name="Hubbard S.S."/>
            <person name="Banfield J.F."/>
        </authorList>
    </citation>
    <scope>NUCLEOTIDE SEQUENCE [LARGE SCALE GENOMIC DNA]</scope>
</reference>
<proteinExistence type="predicted"/>
<dbReference type="PANTHER" id="PTHR43434">
    <property type="entry name" value="PHOSPHOGLYCOLATE PHOSPHATASE"/>
    <property type="match status" value="1"/>
</dbReference>
<evidence type="ECO:0000313" key="1">
    <source>
        <dbReference type="EMBL" id="OGZ74765.1"/>
    </source>
</evidence>
<sequence>MSYQTVLFDFDGVLCKGRFYEKTLLPDYSEIYDWIQMNIFENKEMVRNWMRNRVNSAEINELIAKNTGIECNFLNELYEESIRRMELEKEVKDLAELLKLSGKKIGIVTDNMDIFTKITIPNHRLDTLFDIIINSADYRILKKDEKGKLFDVALAALGEKIENSLMVDDSESTVELYRQKGGQGFVYKNPAELKSFLRTQK</sequence>
<dbReference type="EMBL" id="MHOZ01000001">
    <property type="protein sequence ID" value="OGZ74765.1"/>
    <property type="molecule type" value="Genomic_DNA"/>
</dbReference>
<dbReference type="PANTHER" id="PTHR43434:SF1">
    <property type="entry name" value="PHOSPHOGLYCOLATE PHOSPHATASE"/>
    <property type="match status" value="1"/>
</dbReference>
<dbReference type="Gene3D" id="3.40.50.1000">
    <property type="entry name" value="HAD superfamily/HAD-like"/>
    <property type="match status" value="1"/>
</dbReference>
<comment type="caution">
    <text evidence="1">The sequence shown here is derived from an EMBL/GenBank/DDBJ whole genome shotgun (WGS) entry which is preliminary data.</text>
</comment>
<dbReference type="GO" id="GO:0006281">
    <property type="term" value="P:DNA repair"/>
    <property type="evidence" value="ECO:0007669"/>
    <property type="project" value="TreeGrafter"/>
</dbReference>
<accession>A0A1G2IJ48</accession>
<dbReference type="Proteomes" id="UP000178826">
    <property type="component" value="Unassembled WGS sequence"/>
</dbReference>